<dbReference type="RefSeq" id="WP_138987316.1">
    <property type="nucleotide sequence ID" value="NZ_CP043869.1"/>
</dbReference>
<organism evidence="3 4">
    <name type="scientific">Neptunomonas concharum</name>
    <dbReference type="NCBI Taxonomy" id="1031538"/>
    <lineage>
        <taxon>Bacteria</taxon>
        <taxon>Pseudomonadati</taxon>
        <taxon>Pseudomonadota</taxon>
        <taxon>Gammaproteobacteria</taxon>
        <taxon>Oceanospirillales</taxon>
        <taxon>Oceanospirillaceae</taxon>
        <taxon>Neptunomonas</taxon>
    </lineage>
</organism>
<proteinExistence type="predicted"/>
<keyword evidence="1" id="KW-0175">Coiled coil</keyword>
<dbReference type="Pfam" id="PF11740">
    <property type="entry name" value="KfrA_N"/>
    <property type="match status" value="1"/>
</dbReference>
<feature type="coiled-coil region" evidence="1">
    <location>
        <begin position="205"/>
        <end position="232"/>
    </location>
</feature>
<sequence length="272" mass="31155">MPRKSDTREKVFEAADALLQAGVRPTQQNVREHIGSGSITTINSALNLWWASLSERLYRKDQHPELPEPVITVASQLWDQALAYAHHALKKERDEIEQLIKERKKEGVEQLEVLRASVDRLQAQNLDVRSSNDELRNQVQQLSQKLLESESQLIRASSERDDFRRQVRQLEIVQERGAGAEIRSPVDSEALFNAKVEAKVNASKIKELELALEQRDQECVRLRETLLAQEKEALQQRHRLELVIAQQDARYDDAINALTDCKKELSLAKSNP</sequence>
<evidence type="ECO:0000313" key="4">
    <source>
        <dbReference type="Proteomes" id="UP000324760"/>
    </source>
</evidence>
<dbReference type="Proteomes" id="UP000324760">
    <property type="component" value="Chromosome"/>
</dbReference>
<dbReference type="InterPro" id="IPR021104">
    <property type="entry name" value="KfrA_DNA-bd_N"/>
</dbReference>
<evidence type="ECO:0000256" key="1">
    <source>
        <dbReference type="SAM" id="Coils"/>
    </source>
</evidence>
<evidence type="ECO:0000313" key="3">
    <source>
        <dbReference type="EMBL" id="QEQ96705.1"/>
    </source>
</evidence>
<accession>A0A5P1RBQ0</accession>
<keyword evidence="4" id="KW-1185">Reference proteome</keyword>
<dbReference type="EMBL" id="CP043869">
    <property type="protein sequence ID" value="QEQ96705.1"/>
    <property type="molecule type" value="Genomic_DNA"/>
</dbReference>
<reference evidence="3 4" key="1">
    <citation type="journal article" date="2019" name="Biochem. Eng. J.">
        <title>Metabolic engineering of the marine bacteria Neptunomonas concharum for the production of acetoin and meso-2,3-butanediol from acetate.</title>
        <authorList>
            <person name="Li W."/>
            <person name="Pu N."/>
            <person name="Liu C.-X."/>
            <person name="Yuan Q.-P."/>
            <person name="Li Z.-J."/>
        </authorList>
    </citation>
    <scope>NUCLEOTIDE SEQUENCE [LARGE SCALE GENOMIC DNA]</scope>
    <source>
        <strain evidence="3 4">JCM17730</strain>
    </source>
</reference>
<dbReference type="KEGG" id="ncu:F0U83_08240"/>
<protein>
    <recommendedName>
        <fullName evidence="2">KfrA N-terminal DNA-binding domain-containing protein</fullName>
    </recommendedName>
</protein>
<dbReference type="OrthoDB" id="583532at2"/>
<feature type="domain" description="KfrA N-terminal DNA-binding" evidence="2">
    <location>
        <begin position="7"/>
        <end position="118"/>
    </location>
</feature>
<name>A0A5P1RBQ0_9GAMM</name>
<gene>
    <name evidence="3" type="ORF">F0U83_08240</name>
</gene>
<feature type="coiled-coil region" evidence="1">
    <location>
        <begin position="86"/>
        <end position="159"/>
    </location>
</feature>
<dbReference type="AlphaFoldDB" id="A0A5P1RBQ0"/>
<evidence type="ECO:0000259" key="2">
    <source>
        <dbReference type="Pfam" id="PF11740"/>
    </source>
</evidence>